<dbReference type="Proteomes" id="UP000018467">
    <property type="component" value="Unassembled WGS sequence"/>
</dbReference>
<evidence type="ECO:0000256" key="3">
    <source>
        <dbReference type="ARBA" id="ARBA00022553"/>
    </source>
</evidence>
<dbReference type="Pfam" id="PF00418">
    <property type="entry name" value="Tubulin-binding"/>
    <property type="match status" value="3"/>
</dbReference>
<dbReference type="InterPro" id="IPR027324">
    <property type="entry name" value="MAP2/MAP4/Tau"/>
</dbReference>
<dbReference type="GO" id="GO:0005874">
    <property type="term" value="C:microtubule"/>
    <property type="evidence" value="ECO:0007669"/>
    <property type="project" value="UniProtKB-KW"/>
</dbReference>
<dbReference type="GO" id="GO:0043005">
    <property type="term" value="C:neuron projection"/>
    <property type="evidence" value="ECO:0007669"/>
    <property type="project" value="TreeGrafter"/>
</dbReference>
<keyword evidence="6 7" id="KW-0206">Cytoskeleton</keyword>
<reference evidence="9" key="3">
    <citation type="submission" date="2025-08" db="UniProtKB">
        <authorList>
            <consortium name="Ensembl"/>
        </authorList>
    </citation>
    <scope>IDENTIFICATION</scope>
</reference>
<evidence type="ECO:0000256" key="5">
    <source>
        <dbReference type="ARBA" id="ARBA00022737"/>
    </source>
</evidence>
<accession>A0A3B1JI18</accession>
<feature type="compositionally biased region" description="Polar residues" evidence="8">
    <location>
        <begin position="689"/>
        <end position="721"/>
    </location>
</feature>
<name>A0A3B1JI18_ASTMX</name>
<evidence type="ECO:0000313" key="9">
    <source>
        <dbReference type="Ensembl" id="ENSAMXP00000042062.1"/>
    </source>
</evidence>
<dbReference type="PANTHER" id="PTHR11501:SF14">
    <property type="entry name" value="MICROTUBULE-ASSOCIATED PROTEIN TAU"/>
    <property type="match status" value="1"/>
</dbReference>
<feature type="compositionally biased region" description="Basic and acidic residues" evidence="8">
    <location>
        <begin position="423"/>
        <end position="433"/>
    </location>
</feature>
<proteinExistence type="predicted"/>
<evidence type="ECO:0000256" key="4">
    <source>
        <dbReference type="ARBA" id="ARBA00022701"/>
    </source>
</evidence>
<feature type="region of interest" description="Disordered" evidence="8">
    <location>
        <begin position="687"/>
        <end position="726"/>
    </location>
</feature>
<reference evidence="9" key="4">
    <citation type="submission" date="2025-09" db="UniProtKB">
        <authorList>
            <consortium name="Ensembl"/>
        </authorList>
    </citation>
    <scope>IDENTIFICATION</scope>
</reference>
<keyword evidence="3" id="KW-0597">Phosphoprotein</keyword>
<dbReference type="GO" id="GO:0008017">
    <property type="term" value="F:microtubule binding"/>
    <property type="evidence" value="ECO:0007669"/>
    <property type="project" value="InterPro"/>
</dbReference>
<reference evidence="10" key="2">
    <citation type="journal article" date="2014" name="Nat. Commun.">
        <title>The cavefish genome reveals candidate genes for eye loss.</title>
        <authorList>
            <person name="McGaugh S.E."/>
            <person name="Gross J.B."/>
            <person name="Aken B."/>
            <person name="Blin M."/>
            <person name="Borowsky R."/>
            <person name="Chalopin D."/>
            <person name="Hinaux H."/>
            <person name="Jeffery W.R."/>
            <person name="Keene A."/>
            <person name="Ma L."/>
            <person name="Minx P."/>
            <person name="Murphy D."/>
            <person name="O'Quin K.E."/>
            <person name="Retaux S."/>
            <person name="Rohner N."/>
            <person name="Searle S.M."/>
            <person name="Stahl B.A."/>
            <person name="Tabin C."/>
            <person name="Volff J.N."/>
            <person name="Yoshizawa M."/>
            <person name="Warren W.C."/>
        </authorList>
    </citation>
    <scope>NUCLEOTIDE SEQUENCE [LARGE SCALE GENOMIC DNA]</scope>
    <source>
        <strain evidence="10">female</strain>
    </source>
</reference>
<dbReference type="InterPro" id="IPR001084">
    <property type="entry name" value="MAP_tubulin-bd_rpt"/>
</dbReference>
<organism evidence="9 10">
    <name type="scientific">Astyanax mexicanus</name>
    <name type="common">Blind cave fish</name>
    <name type="synonym">Astyanax fasciatus mexicanus</name>
    <dbReference type="NCBI Taxonomy" id="7994"/>
    <lineage>
        <taxon>Eukaryota</taxon>
        <taxon>Metazoa</taxon>
        <taxon>Chordata</taxon>
        <taxon>Craniata</taxon>
        <taxon>Vertebrata</taxon>
        <taxon>Euteleostomi</taxon>
        <taxon>Actinopterygii</taxon>
        <taxon>Neopterygii</taxon>
        <taxon>Teleostei</taxon>
        <taxon>Ostariophysi</taxon>
        <taxon>Characiformes</taxon>
        <taxon>Characoidei</taxon>
        <taxon>Acestrorhamphidae</taxon>
        <taxon>Acestrorhamphinae</taxon>
        <taxon>Astyanax</taxon>
    </lineage>
</organism>
<dbReference type="Ensembl" id="ENSAMXT00000034693.1">
    <property type="protein sequence ID" value="ENSAMXP00000042062.1"/>
    <property type="gene ID" value="ENSAMXG00000032566.1"/>
</dbReference>
<keyword evidence="5" id="KW-0677">Repeat</keyword>
<keyword evidence="4 7" id="KW-0493">Microtubule</keyword>
<dbReference type="GO" id="GO:0000226">
    <property type="term" value="P:microtubule cytoskeleton organization"/>
    <property type="evidence" value="ECO:0007669"/>
    <property type="project" value="TreeGrafter"/>
</dbReference>
<feature type="compositionally biased region" description="Polar residues" evidence="8">
    <location>
        <begin position="97"/>
        <end position="106"/>
    </location>
</feature>
<feature type="compositionally biased region" description="Basic and acidic residues" evidence="8">
    <location>
        <begin position="522"/>
        <end position="531"/>
    </location>
</feature>
<feature type="compositionally biased region" description="Basic and acidic residues" evidence="8">
    <location>
        <begin position="174"/>
        <end position="192"/>
    </location>
</feature>
<evidence type="ECO:0000256" key="2">
    <source>
        <dbReference type="ARBA" id="ARBA00022490"/>
    </source>
</evidence>
<dbReference type="STRING" id="7994.ENSAMXP00000042062"/>
<feature type="compositionally biased region" description="Polar residues" evidence="8">
    <location>
        <begin position="283"/>
        <end position="292"/>
    </location>
</feature>
<protein>
    <recommendedName>
        <fullName evidence="7">Microtubule-associated protein</fullName>
    </recommendedName>
</protein>
<feature type="compositionally biased region" description="Polar residues" evidence="8">
    <location>
        <begin position="1"/>
        <end position="25"/>
    </location>
</feature>
<comment type="subcellular location">
    <subcellularLocation>
        <location evidence="1 7">Cytoplasm</location>
        <location evidence="1 7">Cytoskeleton</location>
    </subcellularLocation>
</comment>
<feature type="region of interest" description="Disordered" evidence="8">
    <location>
        <begin position="1"/>
        <end position="44"/>
    </location>
</feature>
<feature type="compositionally biased region" description="Basic and acidic residues" evidence="8">
    <location>
        <begin position="364"/>
        <end position="391"/>
    </location>
</feature>
<evidence type="ECO:0000256" key="8">
    <source>
        <dbReference type="SAM" id="MobiDB-lite"/>
    </source>
</evidence>
<keyword evidence="2 7" id="KW-0963">Cytoplasm</keyword>
<dbReference type="GO" id="GO:0031175">
    <property type="term" value="P:neuron projection development"/>
    <property type="evidence" value="ECO:0007669"/>
    <property type="project" value="TreeGrafter"/>
</dbReference>
<feature type="region of interest" description="Disordered" evidence="8">
    <location>
        <begin position="88"/>
        <end position="582"/>
    </location>
</feature>
<dbReference type="InParanoid" id="A0A3B1JI18"/>
<feature type="compositionally biased region" description="Acidic residues" evidence="8">
    <location>
        <begin position="163"/>
        <end position="173"/>
    </location>
</feature>
<dbReference type="PROSITE" id="PS00229">
    <property type="entry name" value="TAU_MAP_1"/>
    <property type="match status" value="2"/>
</dbReference>
<dbReference type="PANTHER" id="PTHR11501">
    <property type="entry name" value="MICROTUBULE-ASSOCIATED PROTEIN"/>
    <property type="match status" value="1"/>
</dbReference>
<dbReference type="PROSITE" id="PS51491">
    <property type="entry name" value="TAU_MAP_2"/>
    <property type="match status" value="3"/>
</dbReference>
<evidence type="ECO:0000256" key="1">
    <source>
        <dbReference type="ARBA" id="ARBA00004245"/>
    </source>
</evidence>
<evidence type="ECO:0000256" key="6">
    <source>
        <dbReference type="ARBA" id="ARBA00023212"/>
    </source>
</evidence>
<dbReference type="GeneTree" id="ENSGT00940000155494"/>
<feature type="compositionally biased region" description="Basic and acidic residues" evidence="8">
    <location>
        <begin position="482"/>
        <end position="491"/>
    </location>
</feature>
<dbReference type="AlphaFoldDB" id="A0A3B1JI18"/>
<evidence type="ECO:0000313" key="10">
    <source>
        <dbReference type="Proteomes" id="UP000018467"/>
    </source>
</evidence>
<evidence type="ECO:0000256" key="7">
    <source>
        <dbReference type="RuleBase" id="RU000686"/>
    </source>
</evidence>
<dbReference type="Bgee" id="ENSAMXG00000032566">
    <property type="expression patterns" value="Expressed in brain and 10 other cell types or tissues"/>
</dbReference>
<sequence length="735" mass="78304">MDHQDLMNSSGENVASTMANMNNGTAVHMGPSGNQGKEETEALKSEVIPGQPLTGLCSEPEAVSPQKDVVSGTVGFKPLYLPPVVGLDKFTPGELSPSHSGRSSVASVDEKEELVNGGRAGSPHQSPMSPSPVARVGGFESVVPSTDGQVKRSLSGKLVQEQSESEEERDEEVMEKQDVKDNNVKFAYKEDLGPSTPTSGYKKDQDEEEDEKDEQEEEAEEEQDEQEEEEEAEIALPAISAHVSHLSPQKDASMEIKHSKAPSQPPLMPEEAMKQGLSFDYTEPQQASQQGASEGWENGSDKTPPGSRSPDSCRADLGSPFSLTTAAQELPLTDQQKQVHKDQLEDDKEEEMVSIPETHQLVETPKKEMGVYPKAEETKEQKNIAKGRPETYLDTTDEDLITTVEAAQKDQPFANKPIAQEPAKTEPLKDLPAKKAKKPVATVTATPSPKSTVKPQKVPSKDGAPVRKTSAPSKAGAAGADKNAKAGEAKTKTSGAKPQGVGAKIPAASRPEQRKTGAGSIERADSPKTPDRSGCSSPASRSSTPGQQVKKVAVVRTPPKSPGSLRSRTPIAPVAPMPDLKNVKSKIGSTENLKHQPGGGKIQIVHKKIDLSNVQSKCGSKANIHHKPGGGNFEIKSEKLEFKAQSKVGSLDNIGHVPGGGQRKIESHKLVFREQAKARTDHGAEIVVQSPSMSADGSPQRLSKVSSSGSINMTESPQLSTLADEVSASLAKQGL</sequence>
<reference evidence="10" key="1">
    <citation type="submission" date="2013-03" db="EMBL/GenBank/DDBJ databases">
        <authorList>
            <person name="Jeffery W."/>
            <person name="Warren W."/>
            <person name="Wilson R.K."/>
        </authorList>
    </citation>
    <scope>NUCLEOTIDE SEQUENCE</scope>
    <source>
        <strain evidence="10">female</strain>
    </source>
</reference>
<feature type="compositionally biased region" description="Low complexity" evidence="8">
    <location>
        <begin position="533"/>
        <end position="543"/>
    </location>
</feature>
<feature type="compositionally biased region" description="Acidic residues" evidence="8">
    <location>
        <begin position="206"/>
        <end position="233"/>
    </location>
</feature>
<keyword evidence="10" id="KW-1185">Reference proteome</keyword>